<comment type="caution">
    <text evidence="2">The sequence shown here is derived from an EMBL/GenBank/DDBJ whole genome shotgun (WGS) entry which is preliminary data.</text>
</comment>
<evidence type="ECO:0000313" key="3">
    <source>
        <dbReference type="Proteomes" id="UP001189429"/>
    </source>
</evidence>
<dbReference type="Proteomes" id="UP001189429">
    <property type="component" value="Unassembled WGS sequence"/>
</dbReference>
<feature type="region of interest" description="Disordered" evidence="1">
    <location>
        <begin position="63"/>
        <end position="89"/>
    </location>
</feature>
<proteinExistence type="predicted"/>
<evidence type="ECO:0000313" key="2">
    <source>
        <dbReference type="EMBL" id="CAK0883789.1"/>
    </source>
</evidence>
<sequence>MRETNRSEVRAQDAMAVSHIAARKRDEITPQGVEGDRTKAARPTHSCTYAGNLPYTVYTPSRRRMRPRRCAQEGKGGATRARGENTARGREVRMQDPWLFIQTISCGHPRALPSPTGSDIQGTGDRTPGRPSLYQKSGRAVKNTRVGGEAWKSTRGGGGRGGSGELRCIPSQLDWTHQATQAGSDGAHGNGELEEVGPVRWSLTHSGTIWQPGHMRPRLNRHARPHHARSGERRRRRRGEGDRGDPKRISAHHPGNLHGHGLSPWSLRDGSVVRNAHGKA</sequence>
<keyword evidence="3" id="KW-1185">Reference proteome</keyword>
<dbReference type="EMBL" id="CAUYUJ010018464">
    <property type="protein sequence ID" value="CAK0883789.1"/>
    <property type="molecule type" value="Genomic_DNA"/>
</dbReference>
<protein>
    <submittedName>
        <fullName evidence="2">Uncharacterized protein</fullName>
    </submittedName>
</protein>
<feature type="compositionally biased region" description="Gly residues" evidence="1">
    <location>
        <begin position="155"/>
        <end position="164"/>
    </location>
</feature>
<evidence type="ECO:0000256" key="1">
    <source>
        <dbReference type="SAM" id="MobiDB-lite"/>
    </source>
</evidence>
<feature type="region of interest" description="Disordered" evidence="1">
    <location>
        <begin position="18"/>
        <end position="47"/>
    </location>
</feature>
<feature type="compositionally biased region" description="Basic residues" evidence="1">
    <location>
        <begin position="215"/>
        <end position="238"/>
    </location>
</feature>
<reference evidence="2" key="1">
    <citation type="submission" date="2023-10" db="EMBL/GenBank/DDBJ databases">
        <authorList>
            <person name="Chen Y."/>
            <person name="Shah S."/>
            <person name="Dougan E. K."/>
            <person name="Thang M."/>
            <person name="Chan C."/>
        </authorList>
    </citation>
    <scope>NUCLEOTIDE SEQUENCE [LARGE SCALE GENOMIC DNA]</scope>
</reference>
<gene>
    <name evidence="2" type="ORF">PCOR1329_LOCUS65907</name>
</gene>
<feature type="compositionally biased region" description="Basic and acidic residues" evidence="1">
    <location>
        <begin position="23"/>
        <end position="39"/>
    </location>
</feature>
<name>A0ABN9WBW0_9DINO</name>
<accession>A0ABN9WBW0</accession>
<feature type="region of interest" description="Disordered" evidence="1">
    <location>
        <begin position="114"/>
        <end position="168"/>
    </location>
</feature>
<feature type="compositionally biased region" description="Basic and acidic residues" evidence="1">
    <location>
        <begin position="239"/>
        <end position="248"/>
    </location>
</feature>
<feature type="region of interest" description="Disordered" evidence="1">
    <location>
        <begin position="207"/>
        <end position="280"/>
    </location>
</feature>
<organism evidence="2 3">
    <name type="scientific">Prorocentrum cordatum</name>
    <dbReference type="NCBI Taxonomy" id="2364126"/>
    <lineage>
        <taxon>Eukaryota</taxon>
        <taxon>Sar</taxon>
        <taxon>Alveolata</taxon>
        <taxon>Dinophyceae</taxon>
        <taxon>Prorocentrales</taxon>
        <taxon>Prorocentraceae</taxon>
        <taxon>Prorocentrum</taxon>
    </lineage>
</organism>